<evidence type="ECO:0000259" key="15">
    <source>
        <dbReference type="SMART" id="SM00563"/>
    </source>
</evidence>
<evidence type="ECO:0000313" key="16">
    <source>
        <dbReference type="EMBL" id="JAT71682.1"/>
    </source>
</evidence>
<organism evidence="16">
    <name type="scientific">Auxenochlorella protothecoides</name>
    <name type="common">Green microalga</name>
    <name type="synonym">Chlorella protothecoides</name>
    <dbReference type="NCBI Taxonomy" id="3075"/>
    <lineage>
        <taxon>Eukaryota</taxon>
        <taxon>Viridiplantae</taxon>
        <taxon>Chlorophyta</taxon>
        <taxon>core chlorophytes</taxon>
        <taxon>Trebouxiophyceae</taxon>
        <taxon>Chlorellales</taxon>
        <taxon>Chlorellaceae</taxon>
        <taxon>Auxenochlorella</taxon>
    </lineage>
</organism>
<evidence type="ECO:0000256" key="9">
    <source>
        <dbReference type="ARBA" id="ARBA00022679"/>
    </source>
</evidence>
<evidence type="ECO:0000256" key="13">
    <source>
        <dbReference type="ARBA" id="ARBA00023264"/>
    </source>
</evidence>
<keyword evidence="14" id="KW-0012">Acyltransferase</keyword>
<dbReference type="InterPro" id="IPR038114">
    <property type="entry name" value="GPAT_N_sf"/>
</dbReference>
<evidence type="ECO:0000256" key="8">
    <source>
        <dbReference type="ARBA" id="ARBA00022640"/>
    </source>
</evidence>
<dbReference type="Pfam" id="PF01553">
    <property type="entry name" value="Acyltransferase"/>
    <property type="match status" value="1"/>
</dbReference>
<keyword evidence="13" id="KW-1208">Phospholipid metabolism</keyword>
<sequence length="467" mass="51579">DLRVLQCSFHTFVQELDIRRPEPGRGHCSEFRSFGMAALTGRMLCHIPPASLQARQARATGLNTRRQGSWRTQTRWRRPQTLATAAPVSPPTSPFANVEHEAQLFAILKAGTASGKIPQRLVDGIMELYDNYKKAVVGSGKPGATEDFVAKVMATVCERVLMQVQQPFVFQSTHKLILEPYNYYLFGQRYIRGLVDFDKSRLGHAERFATIQEQLDRGENVVLLANHQTEADPAVFALLLEAQFPRLATDVIYVAGDRVVTDPVCVPFSMGRNLFCVHSKKHLDDVPELRADKAAMNRRTLKDMQAALNRGGQLLWIAPSGGRDRTISPENGETVPDAFDPAAVELMRALTTRAKPVGHLYPFAMYSYKVMPPPTSIEKTIGEQRVVNHAGVGISVGPELDVDSLLAAVPADDKAARQAALSSAAFDGVTTEYTALWHAVHAAPEDVAPEYTQPWKAEPARPLVDYL</sequence>
<feature type="domain" description="Phospholipid/glycerol acyltransferase" evidence="15">
    <location>
        <begin position="221"/>
        <end position="368"/>
    </location>
</feature>
<proteinExistence type="inferred from homology"/>
<keyword evidence="9" id="KW-0808">Transferase</keyword>
<evidence type="ECO:0000256" key="5">
    <source>
        <dbReference type="ARBA" id="ARBA00013113"/>
    </source>
</evidence>
<dbReference type="GO" id="GO:0009570">
    <property type="term" value="C:chloroplast stroma"/>
    <property type="evidence" value="ECO:0007669"/>
    <property type="project" value="UniProtKB-SubCell"/>
</dbReference>
<evidence type="ECO:0000256" key="7">
    <source>
        <dbReference type="ARBA" id="ARBA00022528"/>
    </source>
</evidence>
<evidence type="ECO:0000256" key="2">
    <source>
        <dbReference type="ARBA" id="ARBA00004765"/>
    </source>
</evidence>
<comment type="similarity">
    <text evidence="4">Belongs to the GPAT/DAPAT family.</text>
</comment>
<comment type="pathway">
    <text evidence="2">Phospholipid metabolism; CDP-diacylglycerol biosynthesis; CDP-diacylglycerol from sn-glycerol 3-phosphate: step 1/3.</text>
</comment>
<dbReference type="PANTHER" id="PTHR35695:SF1">
    <property type="entry name" value="GLYCEROL-3-PHOSPHATE ACYLTRANSFERASE, CHLOROPLASTIC"/>
    <property type="match status" value="1"/>
</dbReference>
<dbReference type="GO" id="GO:0006655">
    <property type="term" value="P:phosphatidylglycerol biosynthetic process"/>
    <property type="evidence" value="ECO:0007669"/>
    <property type="project" value="TreeGrafter"/>
</dbReference>
<dbReference type="SUPFAM" id="SSF69593">
    <property type="entry name" value="Glycerol-3-phosphate (1)-acyltransferase"/>
    <property type="match status" value="1"/>
</dbReference>
<evidence type="ECO:0000256" key="14">
    <source>
        <dbReference type="ARBA" id="ARBA00023315"/>
    </source>
</evidence>
<dbReference type="InterPro" id="IPR002123">
    <property type="entry name" value="Plipid/glycerol_acylTrfase"/>
</dbReference>
<dbReference type="EC" id="2.3.1.15" evidence="5"/>
<dbReference type="GO" id="GO:0016024">
    <property type="term" value="P:CDP-diacylglycerol biosynthetic process"/>
    <property type="evidence" value="ECO:0007669"/>
    <property type="project" value="UniProtKB-UniPathway"/>
</dbReference>
<protein>
    <recommendedName>
        <fullName evidence="5">glycerol-3-phosphate 1-O-acyltransferase</fullName>
        <ecNumber evidence="5">2.3.1.15</ecNumber>
    </recommendedName>
</protein>
<evidence type="ECO:0000256" key="3">
    <source>
        <dbReference type="ARBA" id="ARBA00005189"/>
    </source>
</evidence>
<feature type="non-terminal residue" evidence="16">
    <location>
        <position position="1"/>
    </location>
</feature>
<keyword evidence="12" id="KW-0594">Phospholipid biosynthesis</keyword>
<dbReference type="SMART" id="SM00563">
    <property type="entry name" value="PlsC"/>
    <property type="match status" value="1"/>
</dbReference>
<reference evidence="16" key="1">
    <citation type="submission" date="2015-08" db="EMBL/GenBank/DDBJ databases">
        <authorList>
            <person name="Babu N.S."/>
            <person name="Beckwith C.J."/>
            <person name="Beseler K.G."/>
            <person name="Brison A."/>
            <person name="Carone J.V."/>
            <person name="Caskin T.P."/>
            <person name="Diamond M."/>
            <person name="Durham M.E."/>
            <person name="Foxe J.M."/>
            <person name="Go M."/>
            <person name="Henderson B.A."/>
            <person name="Jones I.B."/>
            <person name="McGettigan J.A."/>
            <person name="Micheletti S.J."/>
            <person name="Nasrallah M.E."/>
            <person name="Ortiz D."/>
            <person name="Piller C.R."/>
            <person name="Privatt S.R."/>
            <person name="Schneider S.L."/>
            <person name="Sharp S."/>
            <person name="Smith T.C."/>
            <person name="Stanton J.D."/>
            <person name="Ullery H.E."/>
            <person name="Wilson R.J."/>
            <person name="Serrano M.G."/>
            <person name="Buck G."/>
            <person name="Lee V."/>
            <person name="Wang Y."/>
            <person name="Carvalho R."/>
            <person name="Voegtly L."/>
            <person name="Shi R."/>
            <person name="Duckworth R."/>
            <person name="Johnson A."/>
            <person name="Loviza R."/>
            <person name="Walstead R."/>
            <person name="Shah Z."/>
            <person name="Kiflezghi M."/>
            <person name="Wade K."/>
            <person name="Ball S.L."/>
            <person name="Bradley K.W."/>
            <person name="Asai D.J."/>
            <person name="Bowman C.A."/>
            <person name="Russell D.A."/>
            <person name="Pope W.H."/>
            <person name="Jacobs-Sera D."/>
            <person name="Hendrix R.W."/>
            <person name="Hatfull G.F."/>
        </authorList>
    </citation>
    <scope>NUCLEOTIDE SEQUENCE</scope>
</reference>
<dbReference type="InterPro" id="IPR016222">
    <property type="entry name" value="G3P_O-acylTrfase_chlp"/>
</dbReference>
<dbReference type="Gene3D" id="3.40.1130.10">
    <property type="entry name" value="Glycerol-3-phosphate (1)-acyltransferase"/>
    <property type="match status" value="1"/>
</dbReference>
<evidence type="ECO:0000256" key="1">
    <source>
        <dbReference type="ARBA" id="ARBA00004470"/>
    </source>
</evidence>
<dbReference type="UniPathway" id="UPA00557">
    <property type="reaction ID" value="UER00612"/>
</dbReference>
<evidence type="ECO:0000256" key="6">
    <source>
        <dbReference type="ARBA" id="ARBA00022516"/>
    </source>
</evidence>
<gene>
    <name evidence="16" type="ORF">g.7337</name>
</gene>
<dbReference type="GO" id="GO:0004366">
    <property type="term" value="F:glycerol-3-phosphate O-acyltransferase activity"/>
    <property type="evidence" value="ECO:0007669"/>
    <property type="project" value="UniProtKB-EC"/>
</dbReference>
<dbReference type="AlphaFoldDB" id="A0A1D1ZXL2"/>
<dbReference type="EMBL" id="GDKF01006940">
    <property type="protein sequence ID" value="JAT71682.1"/>
    <property type="molecule type" value="Transcribed_RNA"/>
</dbReference>
<dbReference type="InterPro" id="IPR023083">
    <property type="entry name" value="G3P_O-acylTrfase_N"/>
</dbReference>
<dbReference type="Pfam" id="PF14829">
    <property type="entry name" value="GPAT_N"/>
    <property type="match status" value="1"/>
</dbReference>
<evidence type="ECO:0000256" key="12">
    <source>
        <dbReference type="ARBA" id="ARBA00023209"/>
    </source>
</evidence>
<keyword evidence="8" id="KW-0934">Plastid</keyword>
<comment type="subcellular location">
    <subcellularLocation>
        <location evidence="1">Plastid</location>
        <location evidence="1">Chloroplast stroma</location>
    </subcellularLocation>
</comment>
<dbReference type="PANTHER" id="PTHR35695">
    <property type="entry name" value="GLYCEROL-3-PHOSPHATE ACYLTRANSFERASE, CHLOROPLASTIC"/>
    <property type="match status" value="1"/>
</dbReference>
<keyword evidence="10" id="KW-0809">Transit peptide</keyword>
<evidence type="ECO:0000256" key="4">
    <source>
        <dbReference type="ARBA" id="ARBA00007937"/>
    </source>
</evidence>
<dbReference type="Gene3D" id="1.10.1200.50">
    <property type="entry name" value="Glycerol-3-phosphate acyltransferase, alpha helical bundle, N-terminal"/>
    <property type="match status" value="1"/>
</dbReference>
<comment type="pathway">
    <text evidence="3">Lipid metabolism.</text>
</comment>
<evidence type="ECO:0000256" key="11">
    <source>
        <dbReference type="ARBA" id="ARBA00023098"/>
    </source>
</evidence>
<evidence type="ECO:0000256" key="10">
    <source>
        <dbReference type="ARBA" id="ARBA00022946"/>
    </source>
</evidence>
<accession>A0A1D1ZXL2</accession>
<keyword evidence="7" id="KW-0150">Chloroplast</keyword>
<name>A0A1D1ZXL2_AUXPR</name>
<keyword evidence="11" id="KW-0443">Lipid metabolism</keyword>
<keyword evidence="6" id="KW-0444">Lipid biosynthesis</keyword>